<gene>
    <name evidence="1" type="ORF">ACFSMZ_15120</name>
</gene>
<protein>
    <submittedName>
        <fullName evidence="1">Uncharacterized protein</fullName>
    </submittedName>
</protein>
<evidence type="ECO:0000313" key="1">
    <source>
        <dbReference type="EMBL" id="MFD2261079.1"/>
    </source>
</evidence>
<comment type="caution">
    <text evidence="1">The sequence shown here is derived from an EMBL/GenBank/DDBJ whole genome shotgun (WGS) entry which is preliminary data.</text>
</comment>
<dbReference type="EMBL" id="JBHUIR010000059">
    <property type="protein sequence ID" value="MFD2261079.1"/>
    <property type="molecule type" value="Genomic_DNA"/>
</dbReference>
<proteinExistence type="predicted"/>
<dbReference type="RefSeq" id="WP_345098525.1">
    <property type="nucleotide sequence ID" value="NZ_BAABGS010000017.1"/>
</dbReference>
<evidence type="ECO:0000313" key="2">
    <source>
        <dbReference type="Proteomes" id="UP001597373"/>
    </source>
</evidence>
<sequence>MKFYPADSIVEVEVAFSDLNGQPITPTSVSAVLFDGEDNEIENFGSIPFDPAAGSVTVVVPRIYNELDSNETRAVRVLRVSIGTVGGEIIRSLPYALEAEQRLEIMVNTFQTYETAQVAMKDMVNMSGWTAANDDQRRAALVEAFRRITMMPLKYGVRDTHDKLNFREEHYITREDWIGMSAEDFKKLPDHFRQALRRAQLIEANELLQGDAVARKRRAGIVSETIGESSMTIRADRVDYGLNPQTMAALAGYIHFNMRITRA</sequence>
<name>A0ABW5DJH8_9HYPH</name>
<organism evidence="1 2">
    <name type="scientific">Chelativorans composti</name>
    <dbReference type="NCBI Taxonomy" id="768533"/>
    <lineage>
        <taxon>Bacteria</taxon>
        <taxon>Pseudomonadati</taxon>
        <taxon>Pseudomonadota</taxon>
        <taxon>Alphaproteobacteria</taxon>
        <taxon>Hyphomicrobiales</taxon>
        <taxon>Phyllobacteriaceae</taxon>
        <taxon>Chelativorans</taxon>
    </lineage>
</organism>
<keyword evidence="2" id="KW-1185">Reference proteome</keyword>
<accession>A0ABW5DJH8</accession>
<reference evidence="2" key="1">
    <citation type="journal article" date="2019" name="Int. J. Syst. Evol. Microbiol.">
        <title>The Global Catalogue of Microorganisms (GCM) 10K type strain sequencing project: providing services to taxonomists for standard genome sequencing and annotation.</title>
        <authorList>
            <consortium name="The Broad Institute Genomics Platform"/>
            <consortium name="The Broad Institute Genome Sequencing Center for Infectious Disease"/>
            <person name="Wu L."/>
            <person name="Ma J."/>
        </authorList>
    </citation>
    <scope>NUCLEOTIDE SEQUENCE [LARGE SCALE GENOMIC DNA]</scope>
    <source>
        <strain evidence="2">KCTC 23707</strain>
    </source>
</reference>
<dbReference type="Proteomes" id="UP001597373">
    <property type="component" value="Unassembled WGS sequence"/>
</dbReference>